<dbReference type="PROSITE" id="PS50206">
    <property type="entry name" value="RHODANESE_3"/>
    <property type="match status" value="1"/>
</dbReference>
<dbReference type="SUPFAM" id="SSF52821">
    <property type="entry name" value="Rhodanese/Cell cycle control phosphatase"/>
    <property type="match status" value="1"/>
</dbReference>
<reference evidence="3 4" key="1">
    <citation type="submission" date="2023-11" db="EMBL/GenBank/DDBJ databases">
        <title>A Novel Polar Bacteriovorax (B. antarcticus) Isolated from the Biocrust in Antarctica.</title>
        <authorList>
            <person name="Mun W."/>
            <person name="Choi S.Y."/>
            <person name="Mitchell R.J."/>
        </authorList>
    </citation>
    <scope>NUCLEOTIDE SEQUENCE [LARGE SCALE GENOMIC DNA]</scope>
    <source>
        <strain evidence="3 4">PP10</strain>
    </source>
</reference>
<comment type="caution">
    <text evidence="3">The sequence shown here is derived from an EMBL/GenBank/DDBJ whole genome shotgun (WGS) entry which is preliminary data.</text>
</comment>
<dbReference type="CDD" id="cd00158">
    <property type="entry name" value="RHOD"/>
    <property type="match status" value="1"/>
</dbReference>
<dbReference type="InterPro" id="IPR036390">
    <property type="entry name" value="WH_DNA-bd_sf"/>
</dbReference>
<dbReference type="Gene3D" id="3.40.250.10">
    <property type="entry name" value="Rhodanese-like domain"/>
    <property type="match status" value="1"/>
</dbReference>
<protein>
    <submittedName>
        <fullName evidence="3">ArsR family transcriptional regulator</fullName>
    </submittedName>
</protein>
<name>A0ABU5VZZ1_9BACT</name>
<accession>A0ABU5VZZ1</accession>
<dbReference type="RefSeq" id="WP_323577640.1">
    <property type="nucleotide sequence ID" value="NZ_JAYGJQ010000002.1"/>
</dbReference>
<dbReference type="Pfam" id="PF01022">
    <property type="entry name" value="HTH_5"/>
    <property type="match status" value="1"/>
</dbReference>
<dbReference type="PANTHER" id="PTHR43031:SF16">
    <property type="entry name" value="OXIDOREDUCTASE"/>
    <property type="match status" value="1"/>
</dbReference>
<dbReference type="PROSITE" id="PS50987">
    <property type="entry name" value="HTH_ARSR_2"/>
    <property type="match status" value="1"/>
</dbReference>
<dbReference type="PANTHER" id="PTHR43031">
    <property type="entry name" value="FAD-DEPENDENT OXIDOREDUCTASE"/>
    <property type="match status" value="1"/>
</dbReference>
<dbReference type="Proteomes" id="UP001302274">
    <property type="component" value="Unassembled WGS sequence"/>
</dbReference>
<dbReference type="SUPFAM" id="SSF46785">
    <property type="entry name" value="Winged helix' DNA-binding domain"/>
    <property type="match status" value="1"/>
</dbReference>
<evidence type="ECO:0000259" key="1">
    <source>
        <dbReference type="PROSITE" id="PS50206"/>
    </source>
</evidence>
<evidence type="ECO:0000313" key="4">
    <source>
        <dbReference type="Proteomes" id="UP001302274"/>
    </source>
</evidence>
<dbReference type="CDD" id="cd00090">
    <property type="entry name" value="HTH_ARSR"/>
    <property type="match status" value="1"/>
</dbReference>
<dbReference type="InterPro" id="IPR050229">
    <property type="entry name" value="GlpE_sulfurtransferase"/>
</dbReference>
<dbReference type="SMART" id="SM00450">
    <property type="entry name" value="RHOD"/>
    <property type="match status" value="1"/>
</dbReference>
<dbReference type="EMBL" id="JAYGJQ010000002">
    <property type="protein sequence ID" value="MEA9357575.1"/>
    <property type="molecule type" value="Genomic_DNA"/>
</dbReference>
<gene>
    <name evidence="3" type="ORF">SHI21_15205</name>
</gene>
<feature type="domain" description="HTH arsR-type" evidence="2">
    <location>
        <begin position="10"/>
        <end position="103"/>
    </location>
</feature>
<feature type="domain" description="Rhodanese" evidence="1">
    <location>
        <begin position="131"/>
        <end position="218"/>
    </location>
</feature>
<dbReference type="InterPro" id="IPR011991">
    <property type="entry name" value="ArsR-like_HTH"/>
</dbReference>
<sequence length="218" mass="25259">MDKLQLLKKQQGSIFESMAGILSAIAAPVRIRLIHFLSQAPLTVEVLAAKTDQSVANTSMHLRKMLNEGLVNVESMGQKRLYTLEPAVLDFWESYQDFIQKLDPTLKINSQELGGDISWTEDWEETRKLIKKQEIIFLDVRPNDEVTDEKEFPSIVHISQQDLKQNLSKLPKRKKILVFCRGRMCALSAYSVNYLRENGYKAYRLEESWTRLKKELLK</sequence>
<dbReference type="InterPro" id="IPR001763">
    <property type="entry name" value="Rhodanese-like_dom"/>
</dbReference>
<dbReference type="SMART" id="SM00418">
    <property type="entry name" value="HTH_ARSR"/>
    <property type="match status" value="1"/>
</dbReference>
<keyword evidence="4" id="KW-1185">Reference proteome</keyword>
<dbReference type="PRINTS" id="PR00778">
    <property type="entry name" value="HTHARSR"/>
</dbReference>
<dbReference type="Pfam" id="PF00581">
    <property type="entry name" value="Rhodanese"/>
    <property type="match status" value="1"/>
</dbReference>
<dbReference type="InterPro" id="IPR036388">
    <property type="entry name" value="WH-like_DNA-bd_sf"/>
</dbReference>
<proteinExistence type="predicted"/>
<evidence type="ECO:0000313" key="3">
    <source>
        <dbReference type="EMBL" id="MEA9357575.1"/>
    </source>
</evidence>
<dbReference type="InterPro" id="IPR036873">
    <property type="entry name" value="Rhodanese-like_dom_sf"/>
</dbReference>
<dbReference type="InterPro" id="IPR001845">
    <property type="entry name" value="HTH_ArsR_DNA-bd_dom"/>
</dbReference>
<dbReference type="Gene3D" id="1.10.10.10">
    <property type="entry name" value="Winged helix-like DNA-binding domain superfamily/Winged helix DNA-binding domain"/>
    <property type="match status" value="1"/>
</dbReference>
<organism evidence="3 4">
    <name type="scientific">Bacteriovorax antarcticus</name>
    <dbReference type="NCBI Taxonomy" id="3088717"/>
    <lineage>
        <taxon>Bacteria</taxon>
        <taxon>Pseudomonadati</taxon>
        <taxon>Bdellovibrionota</taxon>
        <taxon>Bacteriovoracia</taxon>
        <taxon>Bacteriovoracales</taxon>
        <taxon>Bacteriovoracaceae</taxon>
        <taxon>Bacteriovorax</taxon>
    </lineage>
</organism>
<evidence type="ECO:0000259" key="2">
    <source>
        <dbReference type="PROSITE" id="PS50987"/>
    </source>
</evidence>